<keyword evidence="2" id="KW-0488">Methylation</keyword>
<dbReference type="PANTHER" id="PTHR30093:SF34">
    <property type="entry name" value="PREPILIN PEPTIDASE-DEPENDENT PROTEIN D"/>
    <property type="match status" value="1"/>
</dbReference>
<dbReference type="PANTHER" id="PTHR30093">
    <property type="entry name" value="GENERAL SECRETION PATHWAY PROTEIN G"/>
    <property type="match status" value="1"/>
</dbReference>
<organism evidence="5 6">
    <name type="scientific">Bacterioplanes sanyensis</name>
    <dbReference type="NCBI Taxonomy" id="1249553"/>
    <lineage>
        <taxon>Bacteria</taxon>
        <taxon>Pseudomonadati</taxon>
        <taxon>Pseudomonadota</taxon>
        <taxon>Gammaproteobacteria</taxon>
        <taxon>Oceanospirillales</taxon>
        <taxon>Oceanospirillaceae</taxon>
        <taxon>Bacterioplanes</taxon>
    </lineage>
</organism>
<evidence type="ECO:0000313" key="6">
    <source>
        <dbReference type="Proteomes" id="UP000202440"/>
    </source>
</evidence>
<evidence type="ECO:0000256" key="1">
    <source>
        <dbReference type="ARBA" id="ARBA00005233"/>
    </source>
</evidence>
<keyword evidence="4" id="KW-0812">Transmembrane</keyword>
<accession>A0A222FKQ5</accession>
<name>A0A222FKQ5_9GAMM</name>
<dbReference type="OrthoDB" id="5918848at2"/>
<dbReference type="InterPro" id="IPR012902">
    <property type="entry name" value="N_methyl_site"/>
</dbReference>
<feature type="transmembrane region" description="Helical" evidence="4">
    <location>
        <begin position="12"/>
        <end position="32"/>
    </location>
</feature>
<comment type="similarity">
    <text evidence="1 3">Belongs to the N-Me-Phe pilin family.</text>
</comment>
<evidence type="ECO:0000256" key="2">
    <source>
        <dbReference type="ARBA" id="ARBA00022481"/>
    </source>
</evidence>
<keyword evidence="3" id="KW-0281">Fimbrium</keyword>
<evidence type="ECO:0000313" key="5">
    <source>
        <dbReference type="EMBL" id="ASP38951.1"/>
    </source>
</evidence>
<gene>
    <name evidence="5" type="ORF">CHH28_09775</name>
</gene>
<keyword evidence="4" id="KW-0472">Membrane</keyword>
<dbReference type="SUPFAM" id="SSF54523">
    <property type="entry name" value="Pili subunits"/>
    <property type="match status" value="1"/>
</dbReference>
<dbReference type="AlphaFoldDB" id="A0A222FKQ5"/>
<dbReference type="EMBL" id="CP022530">
    <property type="protein sequence ID" value="ASP38951.1"/>
    <property type="molecule type" value="Genomic_DNA"/>
</dbReference>
<dbReference type="Pfam" id="PF00114">
    <property type="entry name" value="Pilin"/>
    <property type="match status" value="1"/>
</dbReference>
<dbReference type="GO" id="GO:0007155">
    <property type="term" value="P:cell adhesion"/>
    <property type="evidence" value="ECO:0007669"/>
    <property type="project" value="InterPro"/>
</dbReference>
<dbReference type="InterPro" id="IPR045584">
    <property type="entry name" value="Pilin-like"/>
</dbReference>
<sequence length="147" mass="15052">MKAQMQKGFTLIELMIVVAIIGILASIAVPAYQDYTARAQVAEGPKLVAGLQSDIAVLVAENGKIVEADYADGTPLKASAGKLTGKYVKDVTVGASGVLTITFDAGAVAGKGMKLTPTISNGTITEWTCAPADTDGVEATHLPSGCR</sequence>
<dbReference type="InterPro" id="IPR001082">
    <property type="entry name" value="Pilin"/>
</dbReference>
<evidence type="ECO:0000256" key="3">
    <source>
        <dbReference type="RuleBase" id="RU000389"/>
    </source>
</evidence>
<dbReference type="RefSeq" id="WP_094060137.1">
    <property type="nucleotide sequence ID" value="NZ_CP022530.1"/>
</dbReference>
<dbReference type="Gene3D" id="3.30.700.10">
    <property type="entry name" value="Glycoprotein, Type 4 Pilin"/>
    <property type="match status" value="1"/>
</dbReference>
<dbReference type="KEGG" id="bsan:CHH28_09775"/>
<dbReference type="PROSITE" id="PS00409">
    <property type="entry name" value="PROKAR_NTER_METHYL"/>
    <property type="match status" value="1"/>
</dbReference>
<reference evidence="5 6" key="1">
    <citation type="submission" date="2017-07" db="EMBL/GenBank/DDBJ databases">
        <title>Annotated genome sequence of Bacterioplanes sanyensis isolated from Red Sea.</title>
        <authorList>
            <person name="Rehman Z.U."/>
        </authorList>
    </citation>
    <scope>NUCLEOTIDE SEQUENCE [LARGE SCALE GENOMIC DNA]</scope>
    <source>
        <strain evidence="5 6">NV9</strain>
    </source>
</reference>
<evidence type="ECO:0000256" key="4">
    <source>
        <dbReference type="SAM" id="Phobius"/>
    </source>
</evidence>
<protein>
    <submittedName>
        <fullName evidence="5">Pilin</fullName>
    </submittedName>
</protein>
<dbReference type="NCBIfam" id="TIGR02532">
    <property type="entry name" value="IV_pilin_GFxxxE"/>
    <property type="match status" value="1"/>
</dbReference>
<dbReference type="GO" id="GO:0009289">
    <property type="term" value="C:pilus"/>
    <property type="evidence" value="ECO:0007669"/>
    <property type="project" value="InterPro"/>
</dbReference>
<proteinExistence type="inferred from homology"/>
<dbReference type="Pfam" id="PF07963">
    <property type="entry name" value="N_methyl"/>
    <property type="match status" value="1"/>
</dbReference>
<keyword evidence="6" id="KW-1185">Reference proteome</keyword>
<keyword evidence="4" id="KW-1133">Transmembrane helix</keyword>
<dbReference type="Proteomes" id="UP000202440">
    <property type="component" value="Chromosome"/>
</dbReference>